<dbReference type="GO" id="GO:0000976">
    <property type="term" value="F:transcription cis-regulatory region binding"/>
    <property type="evidence" value="ECO:0007669"/>
    <property type="project" value="TreeGrafter"/>
</dbReference>
<dbReference type="AlphaFoldDB" id="A0A1H2MJG5"/>
<evidence type="ECO:0000256" key="1">
    <source>
        <dbReference type="ARBA" id="ARBA00023015"/>
    </source>
</evidence>
<dbReference type="EMBL" id="LT629799">
    <property type="protein sequence ID" value="SDU93387.1"/>
    <property type="molecule type" value="Genomic_DNA"/>
</dbReference>
<gene>
    <name evidence="6" type="ORF">SAMN04488544_2197</name>
</gene>
<keyword evidence="1" id="KW-0805">Transcription regulation</keyword>
<feature type="domain" description="HTH tetR-type" evidence="5">
    <location>
        <begin position="14"/>
        <end position="74"/>
    </location>
</feature>
<name>A0A1H2MJG5_9ACTN</name>
<dbReference type="Pfam" id="PF00440">
    <property type="entry name" value="TetR_N"/>
    <property type="match status" value="1"/>
</dbReference>
<reference evidence="7" key="1">
    <citation type="submission" date="2016-10" db="EMBL/GenBank/DDBJ databases">
        <authorList>
            <person name="Varghese N."/>
            <person name="Submissions S."/>
        </authorList>
    </citation>
    <scope>NUCLEOTIDE SEQUENCE [LARGE SCALE GENOMIC DNA]</scope>
    <source>
        <strain evidence="7">DSM 21743</strain>
    </source>
</reference>
<dbReference type="SUPFAM" id="SSF46689">
    <property type="entry name" value="Homeodomain-like"/>
    <property type="match status" value="1"/>
</dbReference>
<evidence type="ECO:0000256" key="2">
    <source>
        <dbReference type="ARBA" id="ARBA00023125"/>
    </source>
</evidence>
<dbReference type="PRINTS" id="PR00455">
    <property type="entry name" value="HTHTETR"/>
</dbReference>
<evidence type="ECO:0000313" key="7">
    <source>
        <dbReference type="Proteomes" id="UP000198825"/>
    </source>
</evidence>
<dbReference type="PROSITE" id="PS50977">
    <property type="entry name" value="HTH_TETR_2"/>
    <property type="match status" value="1"/>
</dbReference>
<evidence type="ECO:0000256" key="3">
    <source>
        <dbReference type="ARBA" id="ARBA00023163"/>
    </source>
</evidence>
<dbReference type="STRING" id="546874.SAMN04488544_2197"/>
<dbReference type="GO" id="GO:0003700">
    <property type="term" value="F:DNA-binding transcription factor activity"/>
    <property type="evidence" value="ECO:0007669"/>
    <property type="project" value="TreeGrafter"/>
</dbReference>
<evidence type="ECO:0000313" key="6">
    <source>
        <dbReference type="EMBL" id="SDU93387.1"/>
    </source>
</evidence>
<keyword evidence="7" id="KW-1185">Reference proteome</keyword>
<dbReference type="InterPro" id="IPR050109">
    <property type="entry name" value="HTH-type_TetR-like_transc_reg"/>
</dbReference>
<dbReference type="RefSeq" id="WP_091074442.1">
    <property type="nucleotide sequence ID" value="NZ_LT629799.1"/>
</dbReference>
<organism evidence="6 7">
    <name type="scientific">Microlunatus sagamiharensis</name>
    <dbReference type="NCBI Taxonomy" id="546874"/>
    <lineage>
        <taxon>Bacteria</taxon>
        <taxon>Bacillati</taxon>
        <taxon>Actinomycetota</taxon>
        <taxon>Actinomycetes</taxon>
        <taxon>Propionibacteriales</taxon>
        <taxon>Propionibacteriaceae</taxon>
        <taxon>Microlunatus</taxon>
    </lineage>
</organism>
<feature type="DNA-binding region" description="H-T-H motif" evidence="4">
    <location>
        <begin position="37"/>
        <end position="56"/>
    </location>
</feature>
<protein>
    <submittedName>
        <fullName evidence="6">DNA-binding transcriptional regulator, AcrR family</fullName>
    </submittedName>
</protein>
<dbReference type="PANTHER" id="PTHR30055">
    <property type="entry name" value="HTH-TYPE TRANSCRIPTIONAL REGULATOR RUTR"/>
    <property type="match status" value="1"/>
</dbReference>
<accession>A0A1H2MJG5</accession>
<dbReference type="InterPro" id="IPR009057">
    <property type="entry name" value="Homeodomain-like_sf"/>
</dbReference>
<keyword evidence="2 4" id="KW-0238">DNA-binding</keyword>
<dbReference type="PANTHER" id="PTHR30055:SF234">
    <property type="entry name" value="HTH-TYPE TRANSCRIPTIONAL REGULATOR BETI"/>
    <property type="match status" value="1"/>
</dbReference>
<proteinExistence type="predicted"/>
<evidence type="ECO:0000259" key="5">
    <source>
        <dbReference type="PROSITE" id="PS50977"/>
    </source>
</evidence>
<dbReference type="OrthoDB" id="3211155at2"/>
<keyword evidence="3" id="KW-0804">Transcription</keyword>
<sequence length="211" mass="23194">MPRREAGLRDRKKAETRERLADVAAALFADRGYDAVSVLDVARAADVSDQTVYNYFPAKHDLVLDRAEEIRLRYDRLVRDRAPGASPAEVVRALVHEDVDRLRTEDRALARGEFAALCLGSPVLRRYALEFRERQTATVAAAVVDTTAGVEALVAHAHAAALVAVVQWVTDQVGRAVLDDLPFDPVGGTTRRSADLALDDLDRHFRTLGAP</sequence>
<dbReference type="Proteomes" id="UP000198825">
    <property type="component" value="Chromosome I"/>
</dbReference>
<dbReference type="InterPro" id="IPR001647">
    <property type="entry name" value="HTH_TetR"/>
</dbReference>
<dbReference type="Gene3D" id="1.10.357.10">
    <property type="entry name" value="Tetracycline Repressor, domain 2"/>
    <property type="match status" value="1"/>
</dbReference>
<evidence type="ECO:0000256" key="4">
    <source>
        <dbReference type="PROSITE-ProRule" id="PRU00335"/>
    </source>
</evidence>